<name>A0AAV4MQW0_9ARAC</name>
<dbReference type="Proteomes" id="UP001054837">
    <property type="component" value="Unassembled WGS sequence"/>
</dbReference>
<comment type="caution">
    <text evidence="1">The sequence shown here is derived from an EMBL/GenBank/DDBJ whole genome shotgun (WGS) entry which is preliminary data.</text>
</comment>
<proteinExistence type="predicted"/>
<keyword evidence="2" id="KW-1185">Reference proteome</keyword>
<evidence type="ECO:0000313" key="1">
    <source>
        <dbReference type="EMBL" id="GIX74240.1"/>
    </source>
</evidence>
<sequence>MPSIHRIIPTQRARGRSCHTNFIEMLLESCLICIEIYGARVMYFGICFKKTATRFSDRFQGEVATQHPNRVKDSFPRNRRSIVLEQRLKTDLLAGGCGFTHFV</sequence>
<protein>
    <submittedName>
        <fullName evidence="1">Uncharacterized protein</fullName>
    </submittedName>
</protein>
<reference evidence="1 2" key="1">
    <citation type="submission" date="2021-06" db="EMBL/GenBank/DDBJ databases">
        <title>Caerostris darwini draft genome.</title>
        <authorList>
            <person name="Kono N."/>
            <person name="Arakawa K."/>
        </authorList>
    </citation>
    <scope>NUCLEOTIDE SEQUENCE [LARGE SCALE GENOMIC DNA]</scope>
</reference>
<dbReference type="EMBL" id="BPLQ01000719">
    <property type="protein sequence ID" value="GIX74240.1"/>
    <property type="molecule type" value="Genomic_DNA"/>
</dbReference>
<evidence type="ECO:0000313" key="2">
    <source>
        <dbReference type="Proteomes" id="UP001054837"/>
    </source>
</evidence>
<accession>A0AAV4MQW0</accession>
<gene>
    <name evidence="1" type="ORF">CDAR_504901</name>
</gene>
<organism evidence="1 2">
    <name type="scientific">Caerostris darwini</name>
    <dbReference type="NCBI Taxonomy" id="1538125"/>
    <lineage>
        <taxon>Eukaryota</taxon>
        <taxon>Metazoa</taxon>
        <taxon>Ecdysozoa</taxon>
        <taxon>Arthropoda</taxon>
        <taxon>Chelicerata</taxon>
        <taxon>Arachnida</taxon>
        <taxon>Araneae</taxon>
        <taxon>Araneomorphae</taxon>
        <taxon>Entelegynae</taxon>
        <taxon>Araneoidea</taxon>
        <taxon>Araneidae</taxon>
        <taxon>Caerostris</taxon>
    </lineage>
</organism>
<dbReference type="AlphaFoldDB" id="A0AAV4MQW0"/>